<dbReference type="PANTHER" id="PTHR23022">
    <property type="entry name" value="TRANSPOSABLE ELEMENT-RELATED"/>
    <property type="match status" value="1"/>
</dbReference>
<comment type="subcellular location">
    <subcellularLocation>
        <location evidence="1">Nucleus</location>
    </subcellularLocation>
</comment>
<keyword evidence="4" id="KW-1185">Reference proteome</keyword>
<evidence type="ECO:0000313" key="4">
    <source>
        <dbReference type="Proteomes" id="UP000887540"/>
    </source>
</evidence>
<evidence type="ECO:0000259" key="2">
    <source>
        <dbReference type="Pfam" id="PF01498"/>
    </source>
</evidence>
<protein>
    <submittedName>
        <fullName evidence="5">Transposase</fullName>
    </submittedName>
</protein>
<dbReference type="GO" id="GO:0006313">
    <property type="term" value="P:DNA transposition"/>
    <property type="evidence" value="ECO:0007669"/>
    <property type="project" value="InterPro"/>
</dbReference>
<dbReference type="GO" id="GO:0005634">
    <property type="term" value="C:nucleus"/>
    <property type="evidence" value="ECO:0007669"/>
    <property type="project" value="UniProtKB-SubCell"/>
</dbReference>
<name>A0A914EA58_9BILA</name>
<dbReference type="PANTHER" id="PTHR23022:SF134">
    <property type="entry name" value="TRANSPOSABLE ELEMENT TC1 TRANSPOSASE"/>
    <property type="match status" value="1"/>
</dbReference>
<evidence type="ECO:0000259" key="3">
    <source>
        <dbReference type="Pfam" id="PF13358"/>
    </source>
</evidence>
<sequence length="311" mass="36502">MSVSNIYRRWQRTREVERRPKSGRPRITTERDERNVVRLVKEDPTRTSTDVMDKVRGILGRRVSRSTAQRVLRRAKLFGRRPSKKPLISKKNQKARRAYAKKYKDQDPAIWNDVIWSDWTKINLVGSDGIRYVRRPPGMRNYHKYTTKTVKHGGGSIMVWGCFCAHDLGPLIRSEGKVTSPVYRDVLEQHMVPFSRQVYVDGGIFMQDNDPKHGSPHVARSSKLMRAWFRRNRTRVLDHPPQSPDLNPIEHLWEELKRRAKGKKFRNKDEAWAFYQAEWNKIPLETLQKLVASMPRRLQAVYAAKGQATKY</sequence>
<dbReference type="InterPro" id="IPR036397">
    <property type="entry name" value="RNaseH_sf"/>
</dbReference>
<dbReference type="InterPro" id="IPR009057">
    <property type="entry name" value="Homeodomain-like_sf"/>
</dbReference>
<accession>A0A914EA58</accession>
<dbReference type="SUPFAM" id="SSF46689">
    <property type="entry name" value="Homeodomain-like"/>
    <property type="match status" value="1"/>
</dbReference>
<dbReference type="AlphaFoldDB" id="A0A914EA58"/>
<feature type="domain" description="Tc1-like transposase DDE" evidence="3">
    <location>
        <begin position="114"/>
        <end position="270"/>
    </location>
</feature>
<dbReference type="Proteomes" id="UP000887540">
    <property type="component" value="Unplaced"/>
</dbReference>
<reference evidence="5" key="1">
    <citation type="submission" date="2022-11" db="UniProtKB">
        <authorList>
            <consortium name="WormBaseParasite"/>
        </authorList>
    </citation>
    <scope>IDENTIFICATION</scope>
</reference>
<organism evidence="4 5">
    <name type="scientific">Acrobeloides nanus</name>
    <dbReference type="NCBI Taxonomy" id="290746"/>
    <lineage>
        <taxon>Eukaryota</taxon>
        <taxon>Metazoa</taxon>
        <taxon>Ecdysozoa</taxon>
        <taxon>Nematoda</taxon>
        <taxon>Chromadorea</taxon>
        <taxon>Rhabditida</taxon>
        <taxon>Tylenchina</taxon>
        <taxon>Cephalobomorpha</taxon>
        <taxon>Cephaloboidea</taxon>
        <taxon>Cephalobidae</taxon>
        <taxon>Acrobeloides</taxon>
    </lineage>
</organism>
<evidence type="ECO:0000313" key="5">
    <source>
        <dbReference type="WBParaSite" id="ACRNAN_scaffold6380.g27091.t1"/>
    </source>
</evidence>
<dbReference type="GO" id="GO:0015074">
    <property type="term" value="P:DNA integration"/>
    <property type="evidence" value="ECO:0007669"/>
    <property type="project" value="InterPro"/>
</dbReference>
<dbReference type="InterPro" id="IPR002492">
    <property type="entry name" value="Transposase_Tc1-like"/>
</dbReference>
<dbReference type="GO" id="GO:0003677">
    <property type="term" value="F:DNA binding"/>
    <property type="evidence" value="ECO:0007669"/>
    <property type="project" value="InterPro"/>
</dbReference>
<dbReference type="Pfam" id="PF13358">
    <property type="entry name" value="DDE_3"/>
    <property type="match status" value="1"/>
</dbReference>
<evidence type="ECO:0000256" key="1">
    <source>
        <dbReference type="ARBA" id="ARBA00004123"/>
    </source>
</evidence>
<dbReference type="Pfam" id="PF01498">
    <property type="entry name" value="HTH_Tnp_Tc3_2"/>
    <property type="match status" value="1"/>
</dbReference>
<dbReference type="InterPro" id="IPR052338">
    <property type="entry name" value="Transposase_5"/>
</dbReference>
<dbReference type="InterPro" id="IPR038717">
    <property type="entry name" value="Tc1-like_DDE_dom"/>
</dbReference>
<dbReference type="WBParaSite" id="ACRNAN_scaffold6380.g27091.t1">
    <property type="protein sequence ID" value="ACRNAN_scaffold6380.g27091.t1"/>
    <property type="gene ID" value="ACRNAN_scaffold6380.g27091"/>
</dbReference>
<proteinExistence type="predicted"/>
<dbReference type="Gene3D" id="3.30.420.10">
    <property type="entry name" value="Ribonuclease H-like superfamily/Ribonuclease H"/>
    <property type="match status" value="1"/>
</dbReference>
<feature type="domain" description="Transposase Tc1-like" evidence="2">
    <location>
        <begin position="34"/>
        <end position="105"/>
    </location>
</feature>